<dbReference type="Proteomes" id="UP000590749">
    <property type="component" value="Unassembled WGS sequence"/>
</dbReference>
<feature type="transmembrane region" description="Helical" evidence="1">
    <location>
        <begin position="12"/>
        <end position="32"/>
    </location>
</feature>
<feature type="transmembrane region" description="Helical" evidence="1">
    <location>
        <begin position="84"/>
        <end position="107"/>
    </location>
</feature>
<evidence type="ECO:0008006" key="4">
    <source>
        <dbReference type="Google" id="ProtNLM"/>
    </source>
</evidence>
<reference evidence="2 3" key="1">
    <citation type="submission" date="2020-08" db="EMBL/GenBank/DDBJ databases">
        <title>Genomic Encyclopedia of Type Strains, Phase III (KMG-III): the genomes of soil and plant-associated and newly described type strains.</title>
        <authorList>
            <person name="Whitman W."/>
        </authorList>
    </citation>
    <scope>NUCLEOTIDE SEQUENCE [LARGE SCALE GENOMIC DNA]</scope>
    <source>
        <strain evidence="2 3">CECT 3287</strain>
    </source>
</reference>
<keyword evidence="1" id="KW-1133">Transmembrane helix</keyword>
<accession>A0A7W5AJG9</accession>
<proteinExistence type="predicted"/>
<keyword evidence="1" id="KW-0812">Transmembrane</keyword>
<sequence length="232" mass="24004">MIALTRMRLAGFLRGGRAVAPLITVLVILSILYGGGPSLAMHAYAYSAVCLFPVLAWLTKLLLDTEPDAQRRLARLAVGPFREGAGGLLAAVLLASVVCLVAMLAPWPFGAIAPPRPDTAEPSTQTGILLGILAHVLSTAAAVTLGALSGRAVTRRVLPGVVVLVSGSILVIVLGLTGSIAPWLVPPVMATAREMGGDHPPNAATLLVLVVWTVLWCAVALTGYAGLRRARS</sequence>
<name>A0A7W5AJG9_9ACTN</name>
<feature type="transmembrane region" description="Helical" evidence="1">
    <location>
        <begin position="204"/>
        <end position="227"/>
    </location>
</feature>
<protein>
    <recommendedName>
        <fullName evidence="4">ABC-2 type transport system permease protein</fullName>
    </recommendedName>
</protein>
<organism evidence="2 3">
    <name type="scientific">Actinoplanes campanulatus</name>
    <dbReference type="NCBI Taxonomy" id="113559"/>
    <lineage>
        <taxon>Bacteria</taxon>
        <taxon>Bacillati</taxon>
        <taxon>Actinomycetota</taxon>
        <taxon>Actinomycetes</taxon>
        <taxon>Micromonosporales</taxon>
        <taxon>Micromonosporaceae</taxon>
        <taxon>Actinoplanes</taxon>
    </lineage>
</organism>
<gene>
    <name evidence="2" type="ORF">FHR83_005074</name>
</gene>
<evidence type="ECO:0000256" key="1">
    <source>
        <dbReference type="SAM" id="Phobius"/>
    </source>
</evidence>
<keyword evidence="3" id="KW-1185">Reference proteome</keyword>
<evidence type="ECO:0000313" key="3">
    <source>
        <dbReference type="Proteomes" id="UP000590749"/>
    </source>
</evidence>
<keyword evidence="1" id="KW-0472">Membrane</keyword>
<dbReference type="EMBL" id="JACHXF010000011">
    <property type="protein sequence ID" value="MBB3097396.1"/>
    <property type="molecule type" value="Genomic_DNA"/>
</dbReference>
<feature type="transmembrane region" description="Helical" evidence="1">
    <location>
        <begin position="127"/>
        <end position="148"/>
    </location>
</feature>
<feature type="transmembrane region" description="Helical" evidence="1">
    <location>
        <begin position="160"/>
        <end position="184"/>
    </location>
</feature>
<dbReference type="AlphaFoldDB" id="A0A7W5AJG9"/>
<evidence type="ECO:0000313" key="2">
    <source>
        <dbReference type="EMBL" id="MBB3097396.1"/>
    </source>
</evidence>
<comment type="caution">
    <text evidence="2">The sequence shown here is derived from an EMBL/GenBank/DDBJ whole genome shotgun (WGS) entry which is preliminary data.</text>
</comment>
<feature type="transmembrane region" description="Helical" evidence="1">
    <location>
        <begin position="44"/>
        <end position="63"/>
    </location>
</feature>
<dbReference type="RefSeq" id="WP_183222823.1">
    <property type="nucleotide sequence ID" value="NZ_BMPW01000011.1"/>
</dbReference>